<name>A0A929BCF4_9PSEU</name>
<dbReference type="PIRSF" id="PIRSF018072">
    <property type="entry name" value="UCP018072"/>
    <property type="match status" value="1"/>
</dbReference>
<organism evidence="2 3">
    <name type="scientific">Saccharopolyspora montiporae</name>
    <dbReference type="NCBI Taxonomy" id="2781240"/>
    <lineage>
        <taxon>Bacteria</taxon>
        <taxon>Bacillati</taxon>
        <taxon>Actinomycetota</taxon>
        <taxon>Actinomycetes</taxon>
        <taxon>Pseudonocardiales</taxon>
        <taxon>Pseudonocardiaceae</taxon>
        <taxon>Saccharopolyspora</taxon>
    </lineage>
</organism>
<dbReference type="InterPro" id="IPR016709">
    <property type="entry name" value="HadA-like"/>
</dbReference>
<dbReference type="InterPro" id="IPR029069">
    <property type="entry name" value="HotDog_dom_sf"/>
</dbReference>
<evidence type="ECO:0000259" key="1">
    <source>
        <dbReference type="Pfam" id="PF13452"/>
    </source>
</evidence>
<sequence>MPVNRAYVGRTFDAPEPYEVTRSKIREFADALGDPNPAYRSPDAARDLGHSDVVAPPTFAIVATQATSGANPIAEPDFGLDFRMVVHGEQRFHHRRPIRAGDVLTARGRIAEIRDAGRNELVRMETELRDGGGDLVCTAVNVIVSRGTAAGNAEE</sequence>
<comment type="caution">
    <text evidence="2">The sequence shown here is derived from an EMBL/GenBank/DDBJ whole genome shotgun (WGS) entry which is preliminary data.</text>
</comment>
<dbReference type="RefSeq" id="WP_193928951.1">
    <property type="nucleotide sequence ID" value="NZ_JADEYC010000021.1"/>
</dbReference>
<dbReference type="CDD" id="cd03441">
    <property type="entry name" value="R_hydratase_like"/>
    <property type="match status" value="1"/>
</dbReference>
<dbReference type="Gene3D" id="3.10.129.10">
    <property type="entry name" value="Hotdog Thioesterase"/>
    <property type="match status" value="1"/>
</dbReference>
<gene>
    <name evidence="2" type="ORF">IQ251_13730</name>
</gene>
<dbReference type="Proteomes" id="UP000598360">
    <property type="component" value="Unassembled WGS sequence"/>
</dbReference>
<dbReference type="SUPFAM" id="SSF54637">
    <property type="entry name" value="Thioesterase/thiol ester dehydrase-isomerase"/>
    <property type="match status" value="1"/>
</dbReference>
<reference evidence="2" key="1">
    <citation type="submission" date="2020-10" db="EMBL/GenBank/DDBJ databases">
        <title>Diversity and distribution of actinomycetes associated with coral in the coast of Hainan.</title>
        <authorList>
            <person name="Li F."/>
        </authorList>
    </citation>
    <scope>NUCLEOTIDE SEQUENCE</scope>
    <source>
        <strain evidence="2">HNM0983</strain>
    </source>
</reference>
<feature type="domain" description="FAS1-like dehydratase" evidence="1">
    <location>
        <begin position="7"/>
        <end position="138"/>
    </location>
</feature>
<dbReference type="InterPro" id="IPR039569">
    <property type="entry name" value="FAS1-like_DH_region"/>
</dbReference>
<dbReference type="AlphaFoldDB" id="A0A929BCF4"/>
<evidence type="ECO:0000313" key="3">
    <source>
        <dbReference type="Proteomes" id="UP000598360"/>
    </source>
</evidence>
<keyword evidence="3" id="KW-1185">Reference proteome</keyword>
<dbReference type="EMBL" id="JADEYC010000021">
    <property type="protein sequence ID" value="MBE9375508.1"/>
    <property type="molecule type" value="Genomic_DNA"/>
</dbReference>
<accession>A0A929BCF4</accession>
<dbReference type="Pfam" id="PF13452">
    <property type="entry name" value="FAS1_DH_region"/>
    <property type="match status" value="1"/>
</dbReference>
<evidence type="ECO:0000313" key="2">
    <source>
        <dbReference type="EMBL" id="MBE9375508.1"/>
    </source>
</evidence>
<proteinExistence type="predicted"/>
<protein>
    <submittedName>
        <fullName evidence="2">MaoC family dehydratase N-terminal domain-containing protein</fullName>
    </submittedName>
</protein>